<dbReference type="InterPro" id="IPR000755">
    <property type="entry name" value="A_A_dipeptidase"/>
</dbReference>
<evidence type="ECO:0000256" key="6">
    <source>
        <dbReference type="ARBA" id="ARBA00022997"/>
    </source>
</evidence>
<evidence type="ECO:0000256" key="7">
    <source>
        <dbReference type="ARBA" id="ARBA00023049"/>
    </source>
</evidence>
<dbReference type="SUPFAM" id="SSF55166">
    <property type="entry name" value="Hedgehog/DD-peptidase"/>
    <property type="match status" value="1"/>
</dbReference>
<dbReference type="InterPro" id="IPR009045">
    <property type="entry name" value="Zn_M74/Hedgehog-like"/>
</dbReference>
<evidence type="ECO:0000256" key="5">
    <source>
        <dbReference type="ARBA" id="ARBA00022833"/>
    </source>
</evidence>
<organism evidence="11 12">
    <name type="scientific">Candidatus Doudnabacteria bacterium RIFCSPHIGHO2_12_FULL_48_16</name>
    <dbReference type="NCBI Taxonomy" id="1817838"/>
    <lineage>
        <taxon>Bacteria</taxon>
        <taxon>Candidatus Doudnaibacteriota</taxon>
    </lineage>
</organism>
<evidence type="ECO:0000256" key="10">
    <source>
        <dbReference type="PIRNR" id="PIRNR026671"/>
    </source>
</evidence>
<evidence type="ECO:0000256" key="8">
    <source>
        <dbReference type="ARBA" id="ARBA00023316"/>
    </source>
</evidence>
<dbReference type="HAMAP" id="MF_01924">
    <property type="entry name" value="A_A_dipeptidase"/>
    <property type="match status" value="1"/>
</dbReference>
<evidence type="ECO:0000256" key="3">
    <source>
        <dbReference type="ARBA" id="ARBA00022723"/>
    </source>
</evidence>
<keyword evidence="2 9" id="KW-0645">Protease</keyword>
<comment type="similarity">
    <text evidence="9 10">Belongs to the peptidase M15D family.</text>
</comment>
<dbReference type="PANTHER" id="PTHR43126">
    <property type="entry name" value="D-ALANYL-D-ALANINE DIPEPTIDASE"/>
    <property type="match status" value="1"/>
</dbReference>
<sequence length="214" mass="24837">MKKLYKINDSEVLAIPIKENHEVLVDIKQYPVLFYDESREGVFKYNQPICKLRKGVMERLLVAQEDLPRGIVLKIKEGFRPLAVQKKIFKEHLGYLTKKYPKKSQAFLKAKAVEYVAPPDIVPPHTTGGAVDLTLMTLGGKELNMGRKINGTSSDSVTYAKRISNDAKKNRKILIKAMTEAGFVNYPYEWWHWSYGDRYWVFIKKKKYSIYNSR</sequence>
<comment type="caution">
    <text evidence="11">The sequence shown here is derived from an EMBL/GenBank/DDBJ whole genome shotgun (WGS) entry which is preliminary data.</text>
</comment>
<keyword evidence="7 9" id="KW-0482">Metalloprotease</keyword>
<evidence type="ECO:0000313" key="11">
    <source>
        <dbReference type="EMBL" id="OGE89689.1"/>
    </source>
</evidence>
<dbReference type="Proteomes" id="UP000177682">
    <property type="component" value="Unassembled WGS sequence"/>
</dbReference>
<feature type="site" description="Transition state stabilizer" evidence="9">
    <location>
        <position position="80"/>
    </location>
</feature>
<gene>
    <name evidence="11" type="ORF">A3E29_00530</name>
</gene>
<dbReference type="GO" id="GO:0071555">
    <property type="term" value="P:cell wall organization"/>
    <property type="evidence" value="ECO:0007669"/>
    <property type="project" value="UniProtKB-KW"/>
</dbReference>
<keyword evidence="4 9" id="KW-0378">Hydrolase</keyword>
<evidence type="ECO:0000256" key="9">
    <source>
        <dbReference type="HAMAP-Rule" id="MF_01924"/>
    </source>
</evidence>
<name>A0A1F5PII5_9BACT</name>
<dbReference type="EMBL" id="MFEY01000009">
    <property type="protein sequence ID" value="OGE89689.1"/>
    <property type="molecule type" value="Genomic_DNA"/>
</dbReference>
<comment type="function">
    <text evidence="9 10">Catalyzes hydrolysis of the D-alanyl-D-alanine dipeptide.</text>
</comment>
<dbReference type="PANTHER" id="PTHR43126:SF2">
    <property type="entry name" value="D-ALANYL-D-ALANINE DIPEPTIDASE"/>
    <property type="match status" value="1"/>
</dbReference>
<dbReference type="CDD" id="cd14843">
    <property type="entry name" value="D-Ala-D-Ala_dipeptidase_like"/>
    <property type="match status" value="1"/>
</dbReference>
<feature type="binding site" evidence="9">
    <location>
        <position position="125"/>
    </location>
    <ligand>
        <name>Zn(2+)</name>
        <dbReference type="ChEBI" id="CHEBI:29105"/>
        <note>catalytic</note>
    </ligand>
</feature>
<evidence type="ECO:0000256" key="1">
    <source>
        <dbReference type="ARBA" id="ARBA00001362"/>
    </source>
</evidence>
<keyword evidence="6 9" id="KW-0224">Dipeptidase</keyword>
<dbReference type="GO" id="GO:0008270">
    <property type="term" value="F:zinc ion binding"/>
    <property type="evidence" value="ECO:0007669"/>
    <property type="project" value="UniProtKB-UniRule"/>
</dbReference>
<keyword evidence="3 9" id="KW-0479">Metal-binding</keyword>
<dbReference type="AlphaFoldDB" id="A0A1F5PII5"/>
<keyword evidence="8 10" id="KW-0961">Cell wall biogenesis/degradation</keyword>
<reference evidence="11 12" key="1">
    <citation type="journal article" date="2016" name="Nat. Commun.">
        <title>Thousands of microbial genomes shed light on interconnected biogeochemical processes in an aquifer system.</title>
        <authorList>
            <person name="Anantharaman K."/>
            <person name="Brown C.T."/>
            <person name="Hug L.A."/>
            <person name="Sharon I."/>
            <person name="Castelle C.J."/>
            <person name="Probst A.J."/>
            <person name="Thomas B.C."/>
            <person name="Singh A."/>
            <person name="Wilkins M.J."/>
            <person name="Karaoz U."/>
            <person name="Brodie E.L."/>
            <person name="Williams K.H."/>
            <person name="Hubbard S.S."/>
            <person name="Banfield J.F."/>
        </authorList>
    </citation>
    <scope>NUCLEOTIDE SEQUENCE [LARGE SCALE GENOMIC DNA]</scope>
</reference>
<dbReference type="PIRSF" id="PIRSF026671">
    <property type="entry name" value="AA_dipeptidase"/>
    <property type="match status" value="1"/>
</dbReference>
<protein>
    <recommendedName>
        <fullName evidence="9 10">D-alanyl-D-alanine dipeptidase</fullName>
        <shortName evidence="9 10">D-Ala-D-Ala dipeptidase</shortName>
        <ecNumber evidence="9 10">3.4.13.22</ecNumber>
    </recommendedName>
</protein>
<dbReference type="EC" id="3.4.13.22" evidence="9 10"/>
<comment type="cofactor">
    <cofactor evidence="9">
        <name>Zn(2+)</name>
        <dbReference type="ChEBI" id="CHEBI:29105"/>
    </cofactor>
    <text evidence="9">Binds 1 zinc ion per subunit.</text>
</comment>
<comment type="catalytic activity">
    <reaction evidence="1 9 10">
        <text>D-alanyl-D-alanine + H2O = 2 D-alanine</text>
        <dbReference type="Rhea" id="RHEA:20661"/>
        <dbReference type="ChEBI" id="CHEBI:15377"/>
        <dbReference type="ChEBI" id="CHEBI:57416"/>
        <dbReference type="ChEBI" id="CHEBI:57822"/>
        <dbReference type="EC" id="3.4.13.22"/>
    </reaction>
</comment>
<dbReference type="GO" id="GO:0008237">
    <property type="term" value="F:metallopeptidase activity"/>
    <property type="evidence" value="ECO:0007669"/>
    <property type="project" value="UniProtKB-KW"/>
</dbReference>
<evidence type="ECO:0000256" key="2">
    <source>
        <dbReference type="ARBA" id="ARBA00022670"/>
    </source>
</evidence>
<dbReference type="Pfam" id="PF01427">
    <property type="entry name" value="Peptidase_M15"/>
    <property type="match status" value="1"/>
</dbReference>
<keyword evidence="5 9" id="KW-0862">Zinc</keyword>
<feature type="binding site" evidence="9">
    <location>
        <position position="132"/>
    </location>
    <ligand>
        <name>Zn(2+)</name>
        <dbReference type="ChEBI" id="CHEBI:29105"/>
        <note>catalytic</note>
    </ligand>
</feature>
<dbReference type="Gene3D" id="3.30.1380.10">
    <property type="match status" value="1"/>
</dbReference>
<evidence type="ECO:0000256" key="4">
    <source>
        <dbReference type="ARBA" id="ARBA00022801"/>
    </source>
</evidence>
<dbReference type="GO" id="GO:0006508">
    <property type="term" value="P:proteolysis"/>
    <property type="evidence" value="ECO:0007669"/>
    <property type="project" value="UniProtKB-KW"/>
</dbReference>
<feature type="active site" description="Proton donor/acceptor" evidence="9">
    <location>
        <position position="189"/>
    </location>
</feature>
<feature type="binding site" evidence="9">
    <location>
        <position position="192"/>
    </location>
    <ligand>
        <name>Zn(2+)</name>
        <dbReference type="ChEBI" id="CHEBI:29105"/>
        <note>catalytic</note>
    </ligand>
</feature>
<accession>A0A1F5PII5</accession>
<dbReference type="GO" id="GO:0160237">
    <property type="term" value="F:D-Ala-D-Ala dipeptidase activity"/>
    <property type="evidence" value="ECO:0007669"/>
    <property type="project" value="UniProtKB-EC"/>
</dbReference>
<proteinExistence type="inferred from homology"/>
<evidence type="ECO:0000313" key="12">
    <source>
        <dbReference type="Proteomes" id="UP000177682"/>
    </source>
</evidence>